<comment type="caution">
    <text evidence="1">The sequence shown here is derived from an EMBL/GenBank/DDBJ whole genome shotgun (WGS) entry which is preliminary data.</text>
</comment>
<keyword evidence="2" id="KW-1185">Reference proteome</keyword>
<dbReference type="Proteomes" id="UP000536604">
    <property type="component" value="Unassembled WGS sequence"/>
</dbReference>
<evidence type="ECO:0000313" key="1">
    <source>
        <dbReference type="EMBL" id="MBB6118371.1"/>
    </source>
</evidence>
<proteinExistence type="predicted"/>
<protein>
    <submittedName>
        <fullName evidence="1">Uncharacterized protein</fullName>
    </submittedName>
</protein>
<sequence length="83" mass="9141">MQRQVSGVLHGQGLDGLESDDCRLWQAGEPPELHVSIPGTRVPVVVTVSEDLYVWHRCGGEMACPVSLFHRALELVIYTVNVS</sequence>
<organism evidence="1 2">
    <name type="scientific">Nocardiopsis algeriensis</name>
    <dbReference type="NCBI Taxonomy" id="1478215"/>
    <lineage>
        <taxon>Bacteria</taxon>
        <taxon>Bacillati</taxon>
        <taxon>Actinomycetota</taxon>
        <taxon>Actinomycetes</taxon>
        <taxon>Streptosporangiales</taxon>
        <taxon>Nocardiopsidaceae</taxon>
        <taxon>Nocardiopsis</taxon>
    </lineage>
</organism>
<dbReference type="AlphaFoldDB" id="A0A841IPW5"/>
<evidence type="ECO:0000313" key="2">
    <source>
        <dbReference type="Proteomes" id="UP000536604"/>
    </source>
</evidence>
<dbReference type="RefSeq" id="WP_184286146.1">
    <property type="nucleotide sequence ID" value="NZ_JACHJO010000001.1"/>
</dbReference>
<gene>
    <name evidence="1" type="ORF">FHS13_000299</name>
</gene>
<accession>A0A841IPW5</accession>
<name>A0A841IPW5_9ACTN</name>
<reference evidence="1 2" key="1">
    <citation type="submission" date="2020-08" db="EMBL/GenBank/DDBJ databases">
        <title>Genomic Encyclopedia of Type Strains, Phase III (KMG-III): the genomes of soil and plant-associated and newly described type strains.</title>
        <authorList>
            <person name="Whitman W."/>
        </authorList>
    </citation>
    <scope>NUCLEOTIDE SEQUENCE [LARGE SCALE GENOMIC DNA]</scope>
    <source>
        <strain evidence="1 2">CECT 8712</strain>
    </source>
</reference>
<dbReference type="EMBL" id="JACHJO010000001">
    <property type="protein sequence ID" value="MBB6118371.1"/>
    <property type="molecule type" value="Genomic_DNA"/>
</dbReference>